<keyword evidence="2" id="KW-0732">Signal</keyword>
<dbReference type="PANTHER" id="PTHR30600:SF10">
    <property type="entry name" value="BLL6722 PROTEIN"/>
    <property type="match status" value="1"/>
</dbReference>
<dbReference type="GO" id="GO:0009055">
    <property type="term" value="F:electron transfer activity"/>
    <property type="evidence" value="ECO:0007669"/>
    <property type="project" value="InterPro"/>
</dbReference>
<comment type="caution">
    <text evidence="6">The sequence shown here is derived from an EMBL/GenBank/DDBJ whole genome shotgun (WGS) entry which is preliminary data.</text>
</comment>
<evidence type="ECO:0000313" key="7">
    <source>
        <dbReference type="Proteomes" id="UP000031670"/>
    </source>
</evidence>
<gene>
    <name evidence="6" type="ORF">JCM19232_5533</name>
</gene>
<dbReference type="Pfam" id="PF03150">
    <property type="entry name" value="CCP_MauG"/>
    <property type="match status" value="1"/>
</dbReference>
<reference evidence="6 7" key="1">
    <citation type="submission" date="2015-01" db="EMBL/GenBank/DDBJ databases">
        <title>Vibrio sp. C5 JCM 19232 whole genome shotgun sequence.</title>
        <authorList>
            <person name="Sawabe T."/>
            <person name="Meirelles P."/>
            <person name="Feng G."/>
            <person name="Sayaka M."/>
            <person name="Hattori M."/>
            <person name="Ohkuma M."/>
        </authorList>
    </citation>
    <scope>NUCLEOTIDE SEQUENCE [LARGE SCALE GENOMIC DNA]</scope>
    <source>
        <strain evidence="6 7">JCM19232</strain>
    </source>
</reference>
<protein>
    <submittedName>
        <fullName evidence="6">Methylamine utilization protein mauG</fullName>
    </submittedName>
</protein>
<proteinExistence type="predicted"/>
<dbReference type="AlphaFoldDB" id="A0A0B8P9E6"/>
<dbReference type="GO" id="GO:0020037">
    <property type="term" value="F:heme binding"/>
    <property type="evidence" value="ECO:0007669"/>
    <property type="project" value="InterPro"/>
</dbReference>
<dbReference type="InterPro" id="IPR004852">
    <property type="entry name" value="Di-haem_cyt_c_peroxidsae"/>
</dbReference>
<reference evidence="6 7" key="2">
    <citation type="submission" date="2015-01" db="EMBL/GenBank/DDBJ databases">
        <authorList>
            <consortium name="NBRP consortium"/>
            <person name="Sawabe T."/>
            <person name="Meirelles P."/>
            <person name="Feng G."/>
            <person name="Sayaka M."/>
            <person name="Hattori M."/>
            <person name="Ohkuma M."/>
        </authorList>
    </citation>
    <scope>NUCLEOTIDE SEQUENCE [LARGE SCALE GENOMIC DNA]</scope>
    <source>
        <strain evidence="6 7">JCM19232</strain>
    </source>
</reference>
<dbReference type="Proteomes" id="UP000031670">
    <property type="component" value="Unassembled WGS sequence"/>
</dbReference>
<feature type="domain" description="Di-haem cytochrome c peroxidase" evidence="5">
    <location>
        <begin position="47"/>
        <end position="150"/>
    </location>
</feature>
<feature type="transmembrane region" description="Helical" evidence="4">
    <location>
        <begin position="17"/>
        <end position="40"/>
    </location>
</feature>
<name>A0A0B8P9E6_9VIBR</name>
<dbReference type="Gene3D" id="1.10.760.10">
    <property type="entry name" value="Cytochrome c-like domain"/>
    <property type="match status" value="1"/>
</dbReference>
<keyword evidence="3" id="KW-0560">Oxidoreductase</keyword>
<accession>A0A0B8P9E6</accession>
<evidence type="ECO:0000259" key="5">
    <source>
        <dbReference type="Pfam" id="PF03150"/>
    </source>
</evidence>
<evidence type="ECO:0000256" key="2">
    <source>
        <dbReference type="ARBA" id="ARBA00022729"/>
    </source>
</evidence>
<dbReference type="GO" id="GO:0030313">
    <property type="term" value="C:cell envelope"/>
    <property type="evidence" value="ECO:0007669"/>
    <property type="project" value="UniProtKB-SubCell"/>
</dbReference>
<keyword evidence="4" id="KW-1133">Transmembrane helix</keyword>
<dbReference type="GO" id="GO:0004130">
    <property type="term" value="F:cytochrome-c peroxidase activity"/>
    <property type="evidence" value="ECO:0007669"/>
    <property type="project" value="TreeGrafter"/>
</dbReference>
<evidence type="ECO:0000256" key="1">
    <source>
        <dbReference type="ARBA" id="ARBA00004196"/>
    </source>
</evidence>
<keyword evidence="4" id="KW-0472">Membrane</keyword>
<evidence type="ECO:0000256" key="3">
    <source>
        <dbReference type="ARBA" id="ARBA00023002"/>
    </source>
</evidence>
<organism evidence="6 7">
    <name type="scientific">Vibrio ishigakensis</name>
    <dbReference type="NCBI Taxonomy" id="1481914"/>
    <lineage>
        <taxon>Bacteria</taxon>
        <taxon>Pseudomonadati</taxon>
        <taxon>Pseudomonadota</taxon>
        <taxon>Gammaproteobacteria</taxon>
        <taxon>Vibrionales</taxon>
        <taxon>Vibrionaceae</taxon>
        <taxon>Vibrio</taxon>
    </lineage>
</organism>
<sequence length="152" mass="16935">MEKAGLNDDSHLSSGGFIFQSLTMKANIAILLLIISGVCWGRELSATQQLGRYLFFDTSLSLHHNRSCALCHSPTHGWSNTFNKTIDIHGKPNTLNTPSLLNVIHRRQFSQTNPSATELEQAILNPLFSVDPLEMGMTAELLITRLSRKPYI</sequence>
<evidence type="ECO:0000256" key="4">
    <source>
        <dbReference type="SAM" id="Phobius"/>
    </source>
</evidence>
<dbReference type="InterPro" id="IPR036909">
    <property type="entry name" value="Cyt_c-like_dom_sf"/>
</dbReference>
<keyword evidence="4" id="KW-0812">Transmembrane</keyword>
<dbReference type="InterPro" id="IPR051395">
    <property type="entry name" value="Cytochrome_c_Peroxidase/MauG"/>
</dbReference>
<evidence type="ECO:0000313" key="6">
    <source>
        <dbReference type="EMBL" id="GAM61232.1"/>
    </source>
</evidence>
<dbReference type="SUPFAM" id="SSF46626">
    <property type="entry name" value="Cytochrome c"/>
    <property type="match status" value="1"/>
</dbReference>
<comment type="subcellular location">
    <subcellularLocation>
        <location evidence="1">Cell envelope</location>
    </subcellularLocation>
</comment>
<dbReference type="PANTHER" id="PTHR30600">
    <property type="entry name" value="CYTOCHROME C PEROXIDASE-RELATED"/>
    <property type="match status" value="1"/>
</dbReference>
<dbReference type="EMBL" id="BBSA01000003">
    <property type="protein sequence ID" value="GAM61232.1"/>
    <property type="molecule type" value="Genomic_DNA"/>
</dbReference>